<dbReference type="InterPro" id="IPR000477">
    <property type="entry name" value="RT_dom"/>
</dbReference>
<gene>
    <name evidence="3" type="ORF">Tco_0925482</name>
</gene>
<dbReference type="SUPFAM" id="SSF56219">
    <property type="entry name" value="DNase I-like"/>
    <property type="match status" value="1"/>
</dbReference>
<keyword evidence="4" id="KW-1185">Reference proteome</keyword>
<proteinExistence type="predicted"/>
<organism evidence="3 4">
    <name type="scientific">Tanacetum coccineum</name>
    <dbReference type="NCBI Taxonomy" id="301880"/>
    <lineage>
        <taxon>Eukaryota</taxon>
        <taxon>Viridiplantae</taxon>
        <taxon>Streptophyta</taxon>
        <taxon>Embryophyta</taxon>
        <taxon>Tracheophyta</taxon>
        <taxon>Spermatophyta</taxon>
        <taxon>Magnoliopsida</taxon>
        <taxon>eudicotyledons</taxon>
        <taxon>Gunneridae</taxon>
        <taxon>Pentapetalae</taxon>
        <taxon>asterids</taxon>
        <taxon>campanulids</taxon>
        <taxon>Asterales</taxon>
        <taxon>Asteraceae</taxon>
        <taxon>Asteroideae</taxon>
        <taxon>Anthemideae</taxon>
        <taxon>Anthemidinae</taxon>
        <taxon>Tanacetum</taxon>
    </lineage>
</organism>
<evidence type="ECO:0000313" key="4">
    <source>
        <dbReference type="Proteomes" id="UP001151760"/>
    </source>
</evidence>
<accession>A0ABQ5D7U0</accession>
<dbReference type="PANTHER" id="PTHR46890:SF50">
    <property type="entry name" value="RNA-DIRECTED DNA POLYMERASE, EUKARYOTA, REVERSE TRANSCRIPTASE ZINC-BINDING DOMAIN PROTEIN-RELATED"/>
    <property type="match status" value="1"/>
</dbReference>
<keyword evidence="3" id="KW-0548">Nucleotidyltransferase</keyword>
<dbReference type="GO" id="GO:0003964">
    <property type="term" value="F:RNA-directed DNA polymerase activity"/>
    <property type="evidence" value="ECO:0007669"/>
    <property type="project" value="UniProtKB-KW"/>
</dbReference>
<sequence length="854" mass="97282">MIVPQQPPKEEANNKESNPECKAESSNLSRPHGFEFMKKSSFPSSKCSTSFARFRKKGIKCVSLIHELNQIIDVGNSLGYDVRGCKRTLNKMINGIGIHMVISMARGYSGGLISIWDPNFFSKESIWCDDSFIIIKGNWKNVVGDCYMVNIYGSQDQDDEQGLVDLHIGGRCFTWMNKAGTKLSKLDRFLLSEDVIDLLPDIRITALDRIWSDHNPILLHVDKIDFGPSPFKLYNSWLLRDGFDDLIKSEWDSLDSNNSGFPIKCHEKFCILKAKIRQWNNNNKTMERNRKAAALEELSSIEKKIDEGSASPSDTENRLNLLHELEIIDKFASMDLIQKAQVKWDIEGDENTKFFHGLINQKRRNQMINGIMVEGNWITDPSLIKDAFFQFYKVKFQAKDTRLVTQEEIKEAIWDCGSSKAPGPDRFSFAFVKNIGTSLRRTCTISLIPSSPHVICLMELTPPSSPSFLNWNYLDHILDSLGFGLKWRSWIKTCLSSSRASILVNGSPTSEFSINRGLRQGDPLSPFLFILVMEGLHNAFADAVDDVIITTGWNARDLENIIRVLHVFYLASGLKINIHKSNIYGIGVNEDEVYNMASNAGCIAGFLGIYYPLNFLSPEWFLMIWIRNSGFYVLLGRLINDGKKNVMRLGQVVYYLNSYDNGGLNNWWFDNNGDSFEGIHGLTVLGLSNFLHSKDQYRCSKSYFFRDMLNEIGQLNIVASEDTCVWNLGPNGTFTVKDARNIIDQKTLPSLPSTYMGSISFPQGWCEIPFVQALSFEAFKDWLSYWHAPKEKKHMFFIISTSRQFDFILDRLTEVPSNDRVFGQWLNALFQKAAFFSRLLPWGLFGVSSKTTSK</sequence>
<protein>
    <submittedName>
        <fullName evidence="3">RNA-directed DNA polymerase, eukaryota, reverse transcriptase zinc-binding domain protein</fullName>
    </submittedName>
</protein>
<reference evidence="3" key="1">
    <citation type="journal article" date="2022" name="Int. J. Mol. Sci.">
        <title>Draft Genome of Tanacetum Coccineum: Genomic Comparison of Closely Related Tanacetum-Family Plants.</title>
        <authorList>
            <person name="Yamashiro T."/>
            <person name="Shiraishi A."/>
            <person name="Nakayama K."/>
            <person name="Satake H."/>
        </authorList>
    </citation>
    <scope>NUCLEOTIDE SEQUENCE</scope>
</reference>
<dbReference type="EMBL" id="BQNB010015018">
    <property type="protein sequence ID" value="GJT35063.1"/>
    <property type="molecule type" value="Genomic_DNA"/>
</dbReference>
<evidence type="ECO:0000313" key="3">
    <source>
        <dbReference type="EMBL" id="GJT35063.1"/>
    </source>
</evidence>
<name>A0ABQ5D7U0_9ASTR</name>
<feature type="domain" description="Reverse transcriptase" evidence="2">
    <location>
        <begin position="471"/>
        <end position="584"/>
    </location>
</feature>
<dbReference type="Pfam" id="PF00078">
    <property type="entry name" value="RVT_1"/>
    <property type="match status" value="1"/>
</dbReference>
<dbReference type="Gene3D" id="3.60.10.10">
    <property type="entry name" value="Endonuclease/exonuclease/phosphatase"/>
    <property type="match status" value="1"/>
</dbReference>
<feature type="region of interest" description="Disordered" evidence="1">
    <location>
        <begin position="1"/>
        <end position="30"/>
    </location>
</feature>
<dbReference type="InterPro" id="IPR036691">
    <property type="entry name" value="Endo/exonu/phosph_ase_sf"/>
</dbReference>
<keyword evidence="3" id="KW-0695">RNA-directed DNA polymerase</keyword>
<feature type="compositionally biased region" description="Basic and acidic residues" evidence="1">
    <location>
        <begin position="8"/>
        <end position="23"/>
    </location>
</feature>
<dbReference type="PANTHER" id="PTHR46890">
    <property type="entry name" value="NON-LTR RETROLELEMENT REVERSE TRANSCRIPTASE-LIKE PROTEIN-RELATED"/>
    <property type="match status" value="1"/>
</dbReference>
<reference evidence="3" key="2">
    <citation type="submission" date="2022-01" db="EMBL/GenBank/DDBJ databases">
        <authorList>
            <person name="Yamashiro T."/>
            <person name="Shiraishi A."/>
            <person name="Satake H."/>
            <person name="Nakayama K."/>
        </authorList>
    </citation>
    <scope>NUCLEOTIDE SEQUENCE</scope>
</reference>
<evidence type="ECO:0000259" key="2">
    <source>
        <dbReference type="Pfam" id="PF00078"/>
    </source>
</evidence>
<dbReference type="InterPro" id="IPR052343">
    <property type="entry name" value="Retrotransposon-Effector_Assoc"/>
</dbReference>
<keyword evidence="3" id="KW-0808">Transferase</keyword>
<comment type="caution">
    <text evidence="3">The sequence shown here is derived from an EMBL/GenBank/DDBJ whole genome shotgun (WGS) entry which is preliminary data.</text>
</comment>
<dbReference type="Proteomes" id="UP001151760">
    <property type="component" value="Unassembled WGS sequence"/>
</dbReference>
<evidence type="ECO:0000256" key="1">
    <source>
        <dbReference type="SAM" id="MobiDB-lite"/>
    </source>
</evidence>